<evidence type="ECO:0000256" key="2">
    <source>
        <dbReference type="ARBA" id="ARBA00005887"/>
    </source>
</evidence>
<feature type="signal peptide" evidence="9">
    <location>
        <begin position="1"/>
        <end position="22"/>
    </location>
</feature>
<gene>
    <name evidence="12" type="primary">amtB</name>
    <name evidence="12" type="ORF">F126LOC_015285</name>
    <name evidence="11" type="ORF">H4F48_00230</name>
</gene>
<keyword evidence="5 8" id="KW-1133">Transmembrane helix</keyword>
<dbReference type="AlphaFoldDB" id="A0A3S0ZT67"/>
<dbReference type="InterPro" id="IPR029020">
    <property type="entry name" value="Ammonium/urea_transptr"/>
</dbReference>
<feature type="transmembrane region" description="Helical" evidence="8">
    <location>
        <begin position="183"/>
        <end position="205"/>
    </location>
</feature>
<keyword evidence="9" id="KW-0732">Signal</keyword>
<feature type="chain" id="PRO_5044600404" description="Ammonium transporter" evidence="9">
    <location>
        <begin position="23"/>
        <end position="428"/>
    </location>
</feature>
<evidence type="ECO:0000313" key="14">
    <source>
        <dbReference type="Proteomes" id="UP000762586"/>
    </source>
</evidence>
<evidence type="ECO:0000256" key="9">
    <source>
        <dbReference type="SAM" id="SignalP"/>
    </source>
</evidence>
<evidence type="ECO:0000256" key="8">
    <source>
        <dbReference type="RuleBase" id="RU362002"/>
    </source>
</evidence>
<evidence type="ECO:0000256" key="4">
    <source>
        <dbReference type="ARBA" id="ARBA00022692"/>
    </source>
</evidence>
<dbReference type="GO" id="GO:0008519">
    <property type="term" value="F:ammonium channel activity"/>
    <property type="evidence" value="ECO:0007669"/>
    <property type="project" value="InterPro"/>
</dbReference>
<feature type="transmembrane region" description="Helical" evidence="8">
    <location>
        <begin position="32"/>
        <end position="54"/>
    </location>
</feature>
<organism evidence="12 13">
    <name type="scientific">Pectobacterium brasiliense</name>
    <dbReference type="NCBI Taxonomy" id="180957"/>
    <lineage>
        <taxon>Bacteria</taxon>
        <taxon>Pseudomonadati</taxon>
        <taxon>Pseudomonadota</taxon>
        <taxon>Gammaproteobacteria</taxon>
        <taxon>Enterobacterales</taxon>
        <taxon>Pectobacteriaceae</taxon>
        <taxon>Pectobacterium</taxon>
    </lineage>
</organism>
<feature type="transmembrane region" description="Helical" evidence="8">
    <location>
        <begin position="336"/>
        <end position="354"/>
    </location>
</feature>
<feature type="transmembrane region" description="Helical" evidence="8">
    <location>
        <begin position="123"/>
        <end position="142"/>
    </location>
</feature>
<dbReference type="Gene3D" id="1.10.3430.10">
    <property type="entry name" value="Ammonium transporter AmtB like domains"/>
    <property type="match status" value="1"/>
</dbReference>
<evidence type="ECO:0000256" key="1">
    <source>
        <dbReference type="ARBA" id="ARBA00004141"/>
    </source>
</evidence>
<dbReference type="NCBIfam" id="TIGR00836">
    <property type="entry name" value="amt"/>
    <property type="match status" value="1"/>
</dbReference>
<evidence type="ECO:0000256" key="5">
    <source>
        <dbReference type="ARBA" id="ARBA00022989"/>
    </source>
</evidence>
<evidence type="ECO:0000256" key="7">
    <source>
        <dbReference type="ARBA" id="ARBA00023177"/>
    </source>
</evidence>
<evidence type="ECO:0000259" key="10">
    <source>
        <dbReference type="Pfam" id="PF00909"/>
    </source>
</evidence>
<dbReference type="Pfam" id="PF00909">
    <property type="entry name" value="Ammonium_transp"/>
    <property type="match status" value="1"/>
</dbReference>
<protein>
    <recommendedName>
        <fullName evidence="8">Ammonium transporter</fullName>
    </recommendedName>
</protein>
<keyword evidence="6 8" id="KW-0472">Membrane</keyword>
<dbReference type="InterPro" id="IPR024041">
    <property type="entry name" value="NH4_transpt_AmtB-like_dom"/>
</dbReference>
<dbReference type="PROSITE" id="PS01219">
    <property type="entry name" value="AMMONIUM_TRANSP"/>
    <property type="match status" value="1"/>
</dbReference>
<dbReference type="InterPro" id="IPR001905">
    <property type="entry name" value="Ammonium_transpt"/>
</dbReference>
<keyword evidence="14" id="KW-1185">Reference proteome</keyword>
<dbReference type="EMBL" id="CP065031">
    <property type="protein sequence ID" value="QPK23008.1"/>
    <property type="molecule type" value="Genomic_DNA"/>
</dbReference>
<feature type="transmembrane region" description="Helical" evidence="8">
    <location>
        <begin position="305"/>
        <end position="324"/>
    </location>
</feature>
<dbReference type="InterPro" id="IPR002229">
    <property type="entry name" value="RhesusRHD"/>
</dbReference>
<feature type="transmembrane region" description="Helical" evidence="8">
    <location>
        <begin position="217"/>
        <end position="237"/>
    </location>
</feature>
<comment type="subcellular location">
    <subcellularLocation>
        <location evidence="8">Cell membrane</location>
        <topology evidence="8">Multi-pass membrane protein</topology>
    </subcellularLocation>
    <subcellularLocation>
        <location evidence="1">Membrane</location>
        <topology evidence="1">Multi-pass membrane protein</topology>
    </subcellularLocation>
</comment>
<accession>A0A3S0ZT67</accession>
<feature type="transmembrane region" description="Helical" evidence="8">
    <location>
        <begin position="374"/>
        <end position="396"/>
    </location>
</feature>
<dbReference type="PANTHER" id="PTHR43029">
    <property type="entry name" value="AMMONIUM TRANSPORTER MEP2"/>
    <property type="match status" value="1"/>
</dbReference>
<comment type="similarity">
    <text evidence="2 8">Belongs to the ammonia transporter channel (TC 1.A.11.2) family.</text>
</comment>
<reference evidence="11 14" key="1">
    <citation type="submission" date="2020-07" db="EMBL/GenBank/DDBJ databases">
        <title>A pangenomic view of the genus Pectobacterium provides insights into genome organization, phylogeny, and virulence.</title>
        <authorList>
            <person name="Jonkheer E."/>
            <person name="Brankovics B."/>
            <person name="Houwers I."/>
            <person name="Van Der Wolf J."/>
            <person name="Bonants P."/>
            <person name="Vreeburg R."/>
            <person name="Bollema R."/>
            <person name="De Haan J."/>
            <person name="Berke L."/>
            <person name="De Ridder D."/>
            <person name="Smit S."/>
            <person name="Van Der Lee T.A.J."/>
        </authorList>
    </citation>
    <scope>NUCLEOTIDE SEQUENCE [LARGE SCALE GENOMIC DNA]</scope>
    <source>
        <strain evidence="11 14">NAK:384</strain>
    </source>
</reference>
<dbReference type="SUPFAM" id="SSF111352">
    <property type="entry name" value="Ammonium transporter"/>
    <property type="match status" value="1"/>
</dbReference>
<evidence type="ECO:0000256" key="3">
    <source>
        <dbReference type="ARBA" id="ARBA00022448"/>
    </source>
</evidence>
<dbReference type="PRINTS" id="PR00342">
    <property type="entry name" value="RHESUSRHD"/>
</dbReference>
<feature type="transmembrane region" description="Helical" evidence="8">
    <location>
        <begin position="243"/>
        <end position="268"/>
    </location>
</feature>
<feature type="transmembrane region" description="Helical" evidence="8">
    <location>
        <begin position="280"/>
        <end position="299"/>
    </location>
</feature>
<feature type="domain" description="Ammonium transporter AmtB-like" evidence="10">
    <location>
        <begin position="33"/>
        <end position="426"/>
    </location>
</feature>
<dbReference type="InterPro" id="IPR018047">
    <property type="entry name" value="Ammonium_transpt_CS"/>
</dbReference>
<dbReference type="EMBL" id="JACGET010000001">
    <property type="protein sequence ID" value="MBN3104505.1"/>
    <property type="molecule type" value="Genomic_DNA"/>
</dbReference>
<keyword evidence="4 8" id="KW-0812">Transmembrane</keyword>
<feature type="transmembrane region" description="Helical" evidence="8">
    <location>
        <begin position="66"/>
        <end position="84"/>
    </location>
</feature>
<name>A0A3S0ZT67_9GAMM</name>
<keyword evidence="7 8" id="KW-0924">Ammonia transport</keyword>
<dbReference type="PANTHER" id="PTHR43029:SF10">
    <property type="entry name" value="AMMONIUM TRANSPORTER MEP2"/>
    <property type="match status" value="1"/>
</dbReference>
<evidence type="ECO:0000313" key="13">
    <source>
        <dbReference type="Proteomes" id="UP000269351"/>
    </source>
</evidence>
<feature type="transmembrane region" description="Helical" evidence="8">
    <location>
        <begin position="149"/>
        <end position="171"/>
    </location>
</feature>
<dbReference type="Proteomes" id="UP000269351">
    <property type="component" value="Chromosome"/>
</dbReference>
<keyword evidence="3 8" id="KW-0813">Transport</keyword>
<proteinExistence type="inferred from homology"/>
<reference evidence="12 13" key="2">
    <citation type="submission" date="2020-11" db="EMBL/GenBank/DDBJ databases">
        <title>Complete genome sequence of Pectobacterium brasiliense strain F126.</title>
        <authorList>
            <person name="Miroshnikov K."/>
            <person name="Vo T.N.H."/>
            <person name="Khodykina M.V."/>
            <person name="Kabanova A.P."/>
            <person name="Shneider M."/>
            <person name="Korzhenkov A."/>
            <person name="Toschakov S.V."/>
            <person name="Miroshnikov K.A."/>
            <person name="Ignatov A.N."/>
            <person name="Mikhailova Y.V."/>
            <person name="Shelenkov A."/>
            <person name="Yanushevich Y.G."/>
            <person name="Evseev P.V."/>
        </authorList>
    </citation>
    <scope>NUCLEOTIDE SEQUENCE [LARGE SCALE GENOMIC DNA]</scope>
    <source>
        <strain evidence="12 13">F126</strain>
    </source>
</reference>
<evidence type="ECO:0000256" key="6">
    <source>
        <dbReference type="ARBA" id="ARBA00023136"/>
    </source>
</evidence>
<dbReference type="GO" id="GO:0005886">
    <property type="term" value="C:plasma membrane"/>
    <property type="evidence" value="ECO:0007669"/>
    <property type="project" value="UniProtKB-SubCell"/>
</dbReference>
<sequence>MKKLLSSLGFGVAALLPSWAMAATPTIDKADNAFIMICTALVLFMTIPGIALFYGGLIRSKNVLSMMTQVSVTFAMVCILWVVYGYSLAFSEGNAFFGGFSTFMLKGIGIESISGTFYQFVHVAYQASFACITVALIVGAIAERIRFSAVLIFVALWLTFSYLPMTHMVWGGGYLAADGALDFAGGTVVHINAAVAGLVGAYLLGKRAGFGKEAFKPHNLPMVFIGTAILYIGWFGFNAGSAGAANGIAALAFLNTVVATAAAILAWVGGEWMVRGKPSLLGACSGCIAGLVAITPAAGTVGVGGALIIGLAGGVAGLWGVTVLKRWLRVDDPCDVFGVHGVCGIVGCILTGVFTSASLGGTGYAEGVTMAHQIWVQLFSVIVCLVWSGVVAFVAFKIADMVVGLRVPEDQEREGLDVNSHGESAYNQ</sequence>
<dbReference type="NCBIfam" id="NF007947">
    <property type="entry name" value="PRK10666.1"/>
    <property type="match status" value="1"/>
</dbReference>
<dbReference type="Proteomes" id="UP000762586">
    <property type="component" value="Unassembled WGS sequence"/>
</dbReference>
<evidence type="ECO:0000313" key="12">
    <source>
        <dbReference type="EMBL" id="QPK23008.1"/>
    </source>
</evidence>
<dbReference type="RefSeq" id="WP_185893748.1">
    <property type="nucleotide sequence ID" value="NZ_BSWF01000004.1"/>
</dbReference>
<evidence type="ECO:0000313" key="11">
    <source>
        <dbReference type="EMBL" id="MBN3104505.1"/>
    </source>
</evidence>